<gene>
    <name evidence="2" type="ORF">PGLA1383_LOCUS22583</name>
</gene>
<feature type="compositionally biased region" description="Polar residues" evidence="1">
    <location>
        <begin position="397"/>
        <end position="407"/>
    </location>
</feature>
<accession>A0A813ETE2</accession>
<evidence type="ECO:0000313" key="3">
    <source>
        <dbReference type="Proteomes" id="UP000654075"/>
    </source>
</evidence>
<dbReference type="OrthoDB" id="447121at2759"/>
<feature type="compositionally biased region" description="Polar residues" evidence="1">
    <location>
        <begin position="123"/>
        <end position="133"/>
    </location>
</feature>
<feature type="region of interest" description="Disordered" evidence="1">
    <location>
        <begin position="106"/>
        <end position="140"/>
    </location>
</feature>
<feature type="compositionally biased region" description="Low complexity" evidence="1">
    <location>
        <begin position="109"/>
        <end position="122"/>
    </location>
</feature>
<feature type="region of interest" description="Disordered" evidence="1">
    <location>
        <begin position="486"/>
        <end position="535"/>
    </location>
</feature>
<organism evidence="2 3">
    <name type="scientific">Polarella glacialis</name>
    <name type="common">Dinoflagellate</name>
    <dbReference type="NCBI Taxonomy" id="89957"/>
    <lineage>
        <taxon>Eukaryota</taxon>
        <taxon>Sar</taxon>
        <taxon>Alveolata</taxon>
        <taxon>Dinophyceae</taxon>
        <taxon>Suessiales</taxon>
        <taxon>Suessiaceae</taxon>
        <taxon>Polarella</taxon>
    </lineage>
</organism>
<evidence type="ECO:0000313" key="2">
    <source>
        <dbReference type="EMBL" id="CAE8604421.1"/>
    </source>
</evidence>
<sequence length="1053" mass="112981">MSLLPSVTELAALTTVSSLWMYVQLDESVWNAFSEKFGGITSVRVLAAMPADLLKTGIAALRIPLTAPATPTVREATPVEVIQVGLIWRIARQSVGLPDVDPLQVLGGSSSAPQPASSAAPSNTPHYMQTPLESPSKRVKTSAVLDQADDTEIQVRSSALMMQHFANHVEVTGAEPLSEVEPTPEQVSAMFERIVVRSEAPYADFSVLTPFGRRLQRTMKTRSWLLQQDGTWKALDVPGPPSFEAWQSCFRVYKAILFMLRYDQDAVPGPGSQAPRKIVSPASIEMYYENFRALSHEFPEAWHLCMSAEDRMRGEHLERIKRLLDRALLQGQVPLGIVYNAANPWDGVFQYAAQDAAFWDANVRRPALTFLARNRQVPRFEDAAVMNASAGAQQSLYNAESSNTAGQGTKRPAAGEGQTRDGGGGGASDDHPKKWGGVFRTGQCGTQICYEYAKGERGSCSEPCQTQGLHSCQKCLGKHRNNSAECRVATPGKGGKGGKGPRMTEEDSKLAREKEAPRKGEEESAPAQQVPPWKKRVTLTGSAATAKNSPNLSSPSRRFKFGEFFAGAGGLTMAIREASAEIVEAMTPLDWDNWDITADEGYASAVESVADLDHGRFAPPCKSLSKARRTDKHGSAKVLRTEARPEGLGGPKADEGNLIVARYSSAMVQKKANQKANTSKAGGANRQAVPDVDLAHLGHALKKYVEGLGVDAAFKLEEYRSLAATNAVNGAALVKLESLVMAMLKVAPRGHIKYSDLKKAVSSCIAATQSLWKSISQCFPGKSTDEVSGDLADNLMTVLNHVRRLQNHDRFGQAIYKLSAWQVDVLAKLRDSFGGIDDDDEIGGIALAEVATLAYSSDAESIPATQDLVDMVGGLDSTPKKQTGSASSSSGILLRAALDSSPVPCTKADIYAGMKLAELAKPSKKPAASKGTCKKLAAADIYAGMELAELAKPSKKPAASKGTCKKPAAKPGKTVSLSMDMKFEPGSLSLMTYPTGAVAIRMKTGLKKQLLQINLPGNSAAENKAEAEKLKSELEAGQTLGYVVAEKAKLMAK</sequence>
<feature type="compositionally biased region" description="Basic and acidic residues" evidence="1">
    <location>
        <begin position="502"/>
        <end position="522"/>
    </location>
</feature>
<dbReference type="Proteomes" id="UP000654075">
    <property type="component" value="Unassembled WGS sequence"/>
</dbReference>
<evidence type="ECO:0000256" key="1">
    <source>
        <dbReference type="SAM" id="MobiDB-lite"/>
    </source>
</evidence>
<comment type="caution">
    <text evidence="2">The sequence shown here is derived from an EMBL/GenBank/DDBJ whole genome shotgun (WGS) entry which is preliminary data.</text>
</comment>
<keyword evidence="3" id="KW-1185">Reference proteome</keyword>
<reference evidence="2" key="1">
    <citation type="submission" date="2021-02" db="EMBL/GenBank/DDBJ databases">
        <authorList>
            <person name="Dougan E. K."/>
            <person name="Rhodes N."/>
            <person name="Thang M."/>
            <person name="Chan C."/>
        </authorList>
    </citation>
    <scope>NUCLEOTIDE SEQUENCE</scope>
</reference>
<protein>
    <submittedName>
        <fullName evidence="2">Uncharacterized protein</fullName>
    </submittedName>
</protein>
<feature type="region of interest" description="Disordered" evidence="1">
    <location>
        <begin position="397"/>
        <end position="434"/>
    </location>
</feature>
<dbReference type="AlphaFoldDB" id="A0A813ETE2"/>
<name>A0A813ETE2_POLGL</name>
<proteinExistence type="predicted"/>
<dbReference type="EMBL" id="CAJNNV010016427">
    <property type="protein sequence ID" value="CAE8604421.1"/>
    <property type="molecule type" value="Genomic_DNA"/>
</dbReference>